<dbReference type="PANTHER" id="PTHR11839:SF18">
    <property type="entry name" value="NUDIX HYDROLASE DOMAIN-CONTAINING PROTEIN"/>
    <property type="match status" value="1"/>
</dbReference>
<dbReference type="Pfam" id="PF00293">
    <property type="entry name" value="NUDIX"/>
    <property type="match status" value="1"/>
</dbReference>
<comment type="cofactor">
    <cofactor evidence="1">
        <name>Mg(2+)</name>
        <dbReference type="ChEBI" id="CHEBI:18420"/>
    </cofactor>
</comment>
<keyword evidence="5" id="KW-1185">Reference proteome</keyword>
<dbReference type="GO" id="GO:0080042">
    <property type="term" value="F:ADP-glucose pyrophosphohydrolase activity"/>
    <property type="evidence" value="ECO:0007669"/>
    <property type="project" value="TreeGrafter"/>
</dbReference>
<keyword evidence="2" id="KW-0378">Hydrolase</keyword>
<dbReference type="Proteomes" id="UP001209540">
    <property type="component" value="Unassembled WGS sequence"/>
</dbReference>
<name>A0AAD5PCU9_9FUNG</name>
<evidence type="ECO:0000259" key="3">
    <source>
        <dbReference type="PROSITE" id="PS51462"/>
    </source>
</evidence>
<dbReference type="AlphaFoldDB" id="A0AAD5PCU9"/>
<comment type="caution">
    <text evidence="4">The sequence shown here is derived from an EMBL/GenBank/DDBJ whole genome shotgun (WGS) entry which is preliminary data.</text>
</comment>
<dbReference type="SUPFAM" id="SSF55811">
    <property type="entry name" value="Nudix"/>
    <property type="match status" value="1"/>
</dbReference>
<sequence length="262" mass="28969">MAYTVSIANQSVPINNGTTSSITPEIFKQILEFVPFKDWVTQMDKAQRERGNEMDIRSIEIQSLDFFGSSKLGFIKFKTDVRFKENGKSAPGIVFMRGGSVSVLIILRCPEKVDQVLLTLQPRIPIGSLGFPELPAGMLDGSGNFAGTAAKEIFEETGLLIENHELTDLTHEVYGDQWPGIYPSAGGCDEFVRLFMCIKEMQQSDIQALEGKLTGLRDRGENIILKLVPLKDAWKIAPDAKLLSTLALYNALKDTTPGLINK</sequence>
<evidence type="ECO:0000313" key="4">
    <source>
        <dbReference type="EMBL" id="KAI9260495.1"/>
    </source>
</evidence>
<evidence type="ECO:0000313" key="5">
    <source>
        <dbReference type="Proteomes" id="UP001209540"/>
    </source>
</evidence>
<dbReference type="InterPro" id="IPR015797">
    <property type="entry name" value="NUDIX_hydrolase-like_dom_sf"/>
</dbReference>
<dbReference type="EMBL" id="JAIXMP010000016">
    <property type="protein sequence ID" value="KAI9260495.1"/>
    <property type="molecule type" value="Genomic_DNA"/>
</dbReference>
<gene>
    <name evidence="4" type="ORF">BDA99DRAFT_439767</name>
</gene>
<reference evidence="4" key="2">
    <citation type="submission" date="2023-02" db="EMBL/GenBank/DDBJ databases">
        <authorList>
            <consortium name="DOE Joint Genome Institute"/>
            <person name="Mondo S.J."/>
            <person name="Chang Y."/>
            <person name="Wang Y."/>
            <person name="Ahrendt S."/>
            <person name="Andreopoulos W."/>
            <person name="Barry K."/>
            <person name="Beard J."/>
            <person name="Benny G.L."/>
            <person name="Blankenship S."/>
            <person name="Bonito G."/>
            <person name="Cuomo C."/>
            <person name="Desiro A."/>
            <person name="Gervers K.A."/>
            <person name="Hundley H."/>
            <person name="Kuo A."/>
            <person name="LaButti K."/>
            <person name="Lang B.F."/>
            <person name="Lipzen A."/>
            <person name="O'Donnell K."/>
            <person name="Pangilinan J."/>
            <person name="Reynolds N."/>
            <person name="Sandor L."/>
            <person name="Smith M.W."/>
            <person name="Tsang A."/>
            <person name="Grigoriev I.V."/>
            <person name="Stajich J.E."/>
            <person name="Spatafora J.W."/>
        </authorList>
    </citation>
    <scope>NUCLEOTIDE SEQUENCE</scope>
    <source>
        <strain evidence="4">RSA 2281</strain>
    </source>
</reference>
<dbReference type="GO" id="GO:0019693">
    <property type="term" value="P:ribose phosphate metabolic process"/>
    <property type="evidence" value="ECO:0007669"/>
    <property type="project" value="TreeGrafter"/>
</dbReference>
<evidence type="ECO:0000256" key="1">
    <source>
        <dbReference type="ARBA" id="ARBA00001946"/>
    </source>
</evidence>
<dbReference type="PROSITE" id="PS51462">
    <property type="entry name" value="NUDIX"/>
    <property type="match status" value="1"/>
</dbReference>
<dbReference type="PANTHER" id="PTHR11839">
    <property type="entry name" value="UDP/ADP-SUGAR PYROPHOSPHATASE"/>
    <property type="match status" value="1"/>
</dbReference>
<reference evidence="4" key="1">
    <citation type="journal article" date="2022" name="IScience">
        <title>Evolution of zygomycete secretomes and the origins of terrestrial fungal ecologies.</title>
        <authorList>
            <person name="Chang Y."/>
            <person name="Wang Y."/>
            <person name="Mondo S."/>
            <person name="Ahrendt S."/>
            <person name="Andreopoulos W."/>
            <person name="Barry K."/>
            <person name="Beard J."/>
            <person name="Benny G.L."/>
            <person name="Blankenship S."/>
            <person name="Bonito G."/>
            <person name="Cuomo C."/>
            <person name="Desiro A."/>
            <person name="Gervers K.A."/>
            <person name="Hundley H."/>
            <person name="Kuo A."/>
            <person name="LaButti K."/>
            <person name="Lang B.F."/>
            <person name="Lipzen A."/>
            <person name="O'Donnell K."/>
            <person name="Pangilinan J."/>
            <person name="Reynolds N."/>
            <person name="Sandor L."/>
            <person name="Smith M.E."/>
            <person name="Tsang A."/>
            <person name="Grigoriev I.V."/>
            <person name="Stajich J.E."/>
            <person name="Spatafora J.W."/>
        </authorList>
    </citation>
    <scope>NUCLEOTIDE SEQUENCE</scope>
    <source>
        <strain evidence="4">RSA 2281</strain>
    </source>
</reference>
<dbReference type="InterPro" id="IPR000086">
    <property type="entry name" value="NUDIX_hydrolase_dom"/>
</dbReference>
<dbReference type="GO" id="GO:0006753">
    <property type="term" value="P:nucleoside phosphate metabolic process"/>
    <property type="evidence" value="ECO:0007669"/>
    <property type="project" value="TreeGrafter"/>
</dbReference>
<dbReference type="GO" id="GO:0080041">
    <property type="term" value="F:ADP-ribose pyrophosphohydrolase activity"/>
    <property type="evidence" value="ECO:0007669"/>
    <property type="project" value="TreeGrafter"/>
</dbReference>
<accession>A0AAD5PCU9</accession>
<protein>
    <recommendedName>
        <fullName evidence="3">Nudix hydrolase domain-containing protein</fullName>
    </recommendedName>
</protein>
<organism evidence="4 5">
    <name type="scientific">Phascolomyces articulosus</name>
    <dbReference type="NCBI Taxonomy" id="60185"/>
    <lineage>
        <taxon>Eukaryota</taxon>
        <taxon>Fungi</taxon>
        <taxon>Fungi incertae sedis</taxon>
        <taxon>Mucoromycota</taxon>
        <taxon>Mucoromycotina</taxon>
        <taxon>Mucoromycetes</taxon>
        <taxon>Mucorales</taxon>
        <taxon>Lichtheimiaceae</taxon>
        <taxon>Phascolomyces</taxon>
    </lineage>
</organism>
<feature type="domain" description="Nudix hydrolase" evidence="3">
    <location>
        <begin position="96"/>
        <end position="250"/>
    </location>
</feature>
<evidence type="ECO:0000256" key="2">
    <source>
        <dbReference type="ARBA" id="ARBA00022801"/>
    </source>
</evidence>
<proteinExistence type="predicted"/>
<dbReference type="Gene3D" id="3.90.79.10">
    <property type="entry name" value="Nucleoside Triphosphate Pyrophosphohydrolase"/>
    <property type="match status" value="1"/>
</dbReference>
<dbReference type="CDD" id="cd03424">
    <property type="entry name" value="NUDIX_ADPRase_Nudt5_UGPPase_Nudt14"/>
    <property type="match status" value="1"/>
</dbReference>